<comment type="caution">
    <text evidence="1">The sequence shown here is derived from an EMBL/GenBank/DDBJ whole genome shotgun (WGS) entry which is preliminary data.</text>
</comment>
<accession>A0ACC3SZ23</accession>
<evidence type="ECO:0000313" key="1">
    <source>
        <dbReference type="EMBL" id="KAK9236884.1"/>
    </source>
</evidence>
<dbReference type="EMBL" id="MU971378">
    <property type="protein sequence ID" value="KAK9236884.1"/>
    <property type="molecule type" value="Genomic_DNA"/>
</dbReference>
<proteinExistence type="predicted"/>
<evidence type="ECO:0000313" key="2">
    <source>
        <dbReference type="Proteomes" id="UP001433508"/>
    </source>
</evidence>
<gene>
    <name evidence="1" type="ORF">V1525DRAFT_345119</name>
</gene>
<organism evidence="1 2">
    <name type="scientific">Lipomyces kononenkoae</name>
    <name type="common">Yeast</name>
    <dbReference type="NCBI Taxonomy" id="34357"/>
    <lineage>
        <taxon>Eukaryota</taxon>
        <taxon>Fungi</taxon>
        <taxon>Dikarya</taxon>
        <taxon>Ascomycota</taxon>
        <taxon>Saccharomycotina</taxon>
        <taxon>Lipomycetes</taxon>
        <taxon>Lipomycetales</taxon>
        <taxon>Lipomycetaceae</taxon>
        <taxon>Lipomyces</taxon>
    </lineage>
</organism>
<dbReference type="Proteomes" id="UP001433508">
    <property type="component" value="Unassembled WGS sequence"/>
</dbReference>
<name>A0ACC3SZ23_LIPKO</name>
<reference evidence="2" key="1">
    <citation type="journal article" date="2024" name="Front. Bioeng. Biotechnol.">
        <title>Genome-scale model development and genomic sequencing of the oleaginous clade Lipomyces.</title>
        <authorList>
            <person name="Czajka J.J."/>
            <person name="Han Y."/>
            <person name="Kim J."/>
            <person name="Mondo S.J."/>
            <person name="Hofstad B.A."/>
            <person name="Robles A."/>
            <person name="Haridas S."/>
            <person name="Riley R."/>
            <person name="LaButti K."/>
            <person name="Pangilinan J."/>
            <person name="Andreopoulos W."/>
            <person name="Lipzen A."/>
            <person name="Yan J."/>
            <person name="Wang M."/>
            <person name="Ng V."/>
            <person name="Grigoriev I.V."/>
            <person name="Spatafora J.W."/>
            <person name="Magnuson J.K."/>
            <person name="Baker S.E."/>
            <person name="Pomraning K.R."/>
        </authorList>
    </citation>
    <scope>NUCLEOTIDE SEQUENCE [LARGE SCALE GENOMIC DNA]</scope>
    <source>
        <strain evidence="2">CBS 7786</strain>
    </source>
</reference>
<protein>
    <submittedName>
        <fullName evidence="1">Uncharacterized protein</fullName>
    </submittedName>
</protein>
<keyword evidence="2" id="KW-1185">Reference proteome</keyword>
<sequence length="160" mass="18340">MVTYSNKANIGHIYRLCYRLGGLQSRGPKGTVHKKKRHIQKADALIRRRIKSLVNDLHYRTAHYLCSSYNLVILAKFQTKQMVQIGRRNIQSKTARAMLTLRHFCFRQRLLDKANCRIVLVSEAHTSETCGRCGRLNDVGGDNVYRCSPTAMSMGRGKSW</sequence>